<gene>
    <name evidence="1" type="ORF">BpHYR1_049709</name>
</gene>
<keyword evidence="2" id="KW-1185">Reference proteome</keyword>
<dbReference type="PANTHER" id="PTHR47027">
    <property type="entry name" value="REVERSE TRANSCRIPTASE DOMAIN-CONTAINING PROTEIN"/>
    <property type="match status" value="1"/>
</dbReference>
<dbReference type="AlphaFoldDB" id="A0A3M7QKL5"/>
<dbReference type="PANTHER" id="PTHR47027:SF20">
    <property type="entry name" value="REVERSE TRANSCRIPTASE-LIKE PROTEIN WITH RNA-DIRECTED DNA POLYMERASE DOMAIN"/>
    <property type="match status" value="1"/>
</dbReference>
<dbReference type="STRING" id="10195.A0A3M7QKL5"/>
<evidence type="ECO:0008006" key="3">
    <source>
        <dbReference type="Google" id="ProtNLM"/>
    </source>
</evidence>
<dbReference type="EMBL" id="REGN01005897">
    <property type="protein sequence ID" value="RNA11654.1"/>
    <property type="molecule type" value="Genomic_DNA"/>
</dbReference>
<organism evidence="1 2">
    <name type="scientific">Brachionus plicatilis</name>
    <name type="common">Marine rotifer</name>
    <name type="synonym">Brachionus muelleri</name>
    <dbReference type="NCBI Taxonomy" id="10195"/>
    <lineage>
        <taxon>Eukaryota</taxon>
        <taxon>Metazoa</taxon>
        <taxon>Spiralia</taxon>
        <taxon>Gnathifera</taxon>
        <taxon>Rotifera</taxon>
        <taxon>Eurotatoria</taxon>
        <taxon>Monogononta</taxon>
        <taxon>Pseudotrocha</taxon>
        <taxon>Ploima</taxon>
        <taxon>Brachionidae</taxon>
        <taxon>Brachionus</taxon>
    </lineage>
</organism>
<dbReference type="Proteomes" id="UP000276133">
    <property type="component" value="Unassembled WGS sequence"/>
</dbReference>
<protein>
    <recommendedName>
        <fullName evidence="3">Endonuclease-reverse transcriptase</fullName>
    </recommendedName>
</protein>
<reference evidence="1 2" key="1">
    <citation type="journal article" date="2018" name="Sci. Rep.">
        <title>Genomic signatures of local adaptation to the degree of environmental predictability in rotifers.</title>
        <authorList>
            <person name="Franch-Gras L."/>
            <person name="Hahn C."/>
            <person name="Garcia-Roger E.M."/>
            <person name="Carmona M.J."/>
            <person name="Serra M."/>
            <person name="Gomez A."/>
        </authorList>
    </citation>
    <scope>NUCLEOTIDE SEQUENCE [LARGE SCALE GENOMIC DNA]</scope>
    <source>
        <strain evidence="1">HYR1</strain>
    </source>
</reference>
<name>A0A3M7QKL5_BRAPC</name>
<evidence type="ECO:0000313" key="1">
    <source>
        <dbReference type="EMBL" id="RNA11654.1"/>
    </source>
</evidence>
<evidence type="ECO:0000313" key="2">
    <source>
        <dbReference type="Proteomes" id="UP000276133"/>
    </source>
</evidence>
<dbReference type="OrthoDB" id="425014at2759"/>
<accession>A0A3M7QKL5</accession>
<comment type="caution">
    <text evidence="1">The sequence shown here is derived from an EMBL/GenBank/DDBJ whole genome shotgun (WGS) entry which is preliminary data.</text>
</comment>
<sequence length="203" mass="23670">MLNTRQILAHFIYLGCRVTKDSKSSSEIQRRIGLGAHRFQCLKPIWNKPEISIRTISKIYLATVKETTIYGAESWTCSPSDYQKLINFLIRRLMQIVGPRRIGLTEQKLYSQTKTVSLDKIVRTIRLRWAGHIRRMLDTRLPKIVLFGDVLSGKRGMGRSEREWTDCLKKDCERAGIVWTKWVNESKNREKWLIKISSLTSNT</sequence>
<proteinExistence type="predicted"/>